<dbReference type="EMBL" id="RSFA01000144">
    <property type="protein sequence ID" value="RSD28909.1"/>
    <property type="molecule type" value="Genomic_DNA"/>
</dbReference>
<dbReference type="RefSeq" id="WP_125323283.1">
    <property type="nucleotide sequence ID" value="NZ_AP024890.1"/>
</dbReference>
<comment type="caution">
    <text evidence="1">The sequence shown here is derived from an EMBL/GenBank/DDBJ whole genome shotgun (WGS) entry which is preliminary data.</text>
</comment>
<dbReference type="Proteomes" id="UP000269041">
    <property type="component" value="Unassembled WGS sequence"/>
</dbReference>
<organism evidence="1 2">
    <name type="scientific">Vibrio pectenicida</name>
    <dbReference type="NCBI Taxonomy" id="62763"/>
    <lineage>
        <taxon>Bacteria</taxon>
        <taxon>Pseudomonadati</taxon>
        <taxon>Pseudomonadota</taxon>
        <taxon>Gammaproteobacteria</taxon>
        <taxon>Vibrionales</taxon>
        <taxon>Vibrionaceae</taxon>
        <taxon>Vibrio</taxon>
    </lineage>
</organism>
<proteinExistence type="predicted"/>
<keyword evidence="2" id="KW-1185">Reference proteome</keyword>
<dbReference type="AlphaFoldDB" id="A0A3R9KYE7"/>
<evidence type="ECO:0000313" key="1">
    <source>
        <dbReference type="EMBL" id="RSD28909.1"/>
    </source>
</evidence>
<protein>
    <submittedName>
        <fullName evidence="1">Uncharacterized protein</fullName>
    </submittedName>
</protein>
<accession>A0A3R9KYE7</accession>
<gene>
    <name evidence="1" type="ORF">EJA03_18875</name>
</gene>
<evidence type="ECO:0000313" key="2">
    <source>
        <dbReference type="Proteomes" id="UP000269041"/>
    </source>
</evidence>
<dbReference type="OrthoDB" id="5902815at2"/>
<name>A0A3R9KYE7_9VIBR</name>
<sequence length="322" mass="36047">MSHLFGRFVLDTDVVTPMGMNLDLSLTIAKADLARFNQLQMDNGDKYTFSRVGFIESEDKPKRLIEIIDLLLTSMLNKLPKMLKPVPVFISAPESIDAAELSNWIEDSDHSKWVSKIEIFHSSGPKLIETSLQSLDNHDAIITIAADSLFCELEQLIAQSQVLGNHNPWGMIPSEGGAGVIFTRKNIIETLKLQPMAMLEYFISEPGCNDRRGMMRLVRKASSNFQHLGRVYSDMYNSRCHSEDYGFALGARAEKFDNPQQPFLINDLWGTLGQASALVLLSAFTRTHKCSDSASLLMFDTCGDRGLLKMSLCDYNPNLQSL</sequence>
<reference evidence="1 2" key="1">
    <citation type="submission" date="2018-12" db="EMBL/GenBank/DDBJ databases">
        <title>Genomic taxonomy of the Vibrionaceae family.</title>
        <authorList>
            <person name="Gomez-Gil B."/>
            <person name="Enciso-Ibarra K."/>
        </authorList>
    </citation>
    <scope>NUCLEOTIDE SEQUENCE [LARGE SCALE GENOMIC DNA]</scope>
    <source>
        <strain evidence="1 2">CAIM 594</strain>
    </source>
</reference>